<dbReference type="KEGG" id="prv:G7070_04220"/>
<keyword evidence="3" id="KW-1185">Reference proteome</keyword>
<evidence type="ECO:0000313" key="2">
    <source>
        <dbReference type="EMBL" id="QIK71621.1"/>
    </source>
</evidence>
<keyword evidence="1" id="KW-0472">Membrane</keyword>
<dbReference type="AlphaFoldDB" id="A0A6G7Y4R8"/>
<reference evidence="2 3" key="1">
    <citation type="submission" date="2020-03" db="EMBL/GenBank/DDBJ databases">
        <title>Propioniciclava sp. nov., isolated from Hydrophilus acuminatus.</title>
        <authorList>
            <person name="Hyun D.-W."/>
            <person name="Bae J.-W."/>
        </authorList>
    </citation>
    <scope>NUCLEOTIDE SEQUENCE [LARGE SCALE GENOMIC DNA]</scope>
    <source>
        <strain evidence="2 3">HDW11</strain>
    </source>
</reference>
<feature type="transmembrane region" description="Helical" evidence="1">
    <location>
        <begin position="86"/>
        <end position="105"/>
    </location>
</feature>
<evidence type="ECO:0000256" key="1">
    <source>
        <dbReference type="SAM" id="Phobius"/>
    </source>
</evidence>
<accession>A0A6G7Y4R8</accession>
<protein>
    <submittedName>
        <fullName evidence="2">Uncharacterized protein</fullName>
    </submittedName>
</protein>
<keyword evidence="1" id="KW-1133">Transmembrane helix</keyword>
<gene>
    <name evidence="2" type="ORF">G7070_04220</name>
</gene>
<organism evidence="2 3">
    <name type="scientific">Propioniciclava coleopterorum</name>
    <dbReference type="NCBI Taxonomy" id="2714937"/>
    <lineage>
        <taxon>Bacteria</taxon>
        <taxon>Bacillati</taxon>
        <taxon>Actinomycetota</taxon>
        <taxon>Actinomycetes</taxon>
        <taxon>Propionibacteriales</taxon>
        <taxon>Propionibacteriaceae</taxon>
        <taxon>Propioniciclava</taxon>
    </lineage>
</organism>
<name>A0A6G7Y4R8_9ACTN</name>
<proteinExistence type="predicted"/>
<feature type="transmembrane region" description="Helical" evidence="1">
    <location>
        <begin position="57"/>
        <end position="74"/>
    </location>
</feature>
<keyword evidence="1" id="KW-0812">Transmembrane</keyword>
<evidence type="ECO:0000313" key="3">
    <source>
        <dbReference type="Proteomes" id="UP000501058"/>
    </source>
</evidence>
<dbReference type="Proteomes" id="UP000501058">
    <property type="component" value="Chromosome"/>
</dbReference>
<dbReference type="RefSeq" id="WP_166232203.1">
    <property type="nucleotide sequence ID" value="NZ_CP049865.1"/>
</dbReference>
<dbReference type="EMBL" id="CP049865">
    <property type="protein sequence ID" value="QIK71621.1"/>
    <property type="molecule type" value="Genomic_DNA"/>
</dbReference>
<sequence length="143" mass="14582">MPRQGLLIGVAAGLLALLPHLLEGARLPVQNMGVGAQPPAAMPLSLLPLSQYMVDRIVGIAVAGAAAAALALRVSTLAGPTARRRALAGLAAVQAVVLAQSFAVLGDGLGIGATPRGWGAPYFWACWAGRWRPSRRRPGCCGG</sequence>